<dbReference type="EMBL" id="AP018112">
    <property type="protein sequence ID" value="BAX62521.1"/>
    <property type="molecule type" value="Genomic_DNA"/>
</dbReference>
<evidence type="ECO:0000313" key="1">
    <source>
        <dbReference type="EMBL" id="BAX62521.1"/>
    </source>
</evidence>
<accession>A0A1Y1BRQ0</accession>
<name>A0A1Y1BRQ0_9BURK</name>
<dbReference type="Proteomes" id="UP000218432">
    <property type="component" value="Chromosome 2"/>
</dbReference>
<protein>
    <submittedName>
        <fullName evidence="1">Uncharacterized protein</fullName>
    </submittedName>
</protein>
<sequence>MSTIGVWLSNGRSWPAGDGEIDAADQVGS</sequence>
<reference evidence="1 2" key="1">
    <citation type="journal article" date="2017" name="Genome Announc.">
        <title>Complete Genome Sequence of Burkholderia stabilis FERMP-21014.</title>
        <authorList>
            <person name="Konishi K."/>
            <person name="Kumagai T."/>
            <person name="Sakasegawa S."/>
            <person name="Tamura T."/>
        </authorList>
    </citation>
    <scope>NUCLEOTIDE SEQUENCE [LARGE SCALE GENOMIC DNA]</scope>
    <source>
        <strain evidence="1 2">FERMP-21014</strain>
    </source>
</reference>
<organism evidence="1 2">
    <name type="scientific">Burkholderia stabilis</name>
    <dbReference type="NCBI Taxonomy" id="95485"/>
    <lineage>
        <taxon>Bacteria</taxon>
        <taxon>Pseudomonadati</taxon>
        <taxon>Pseudomonadota</taxon>
        <taxon>Betaproteobacteria</taxon>
        <taxon>Burkholderiales</taxon>
        <taxon>Burkholderiaceae</taxon>
        <taxon>Burkholderia</taxon>
        <taxon>Burkholderia cepacia complex</taxon>
    </lineage>
</organism>
<proteinExistence type="predicted"/>
<dbReference type="AlphaFoldDB" id="A0A1Y1BRQ0"/>
<gene>
    <name evidence="1" type="ORF">BSFP_053890</name>
</gene>
<evidence type="ECO:0000313" key="2">
    <source>
        <dbReference type="Proteomes" id="UP000218432"/>
    </source>
</evidence>